<comment type="similarity">
    <text evidence="8">Belongs to the protein kinase superfamily. Ser/Thr protein kinase family. GCN2 subfamily.</text>
</comment>
<dbReference type="InterPro" id="IPR050339">
    <property type="entry name" value="CC_SR_Kinase"/>
</dbReference>
<dbReference type="InterPro" id="IPR017441">
    <property type="entry name" value="Protein_kinase_ATP_BS"/>
</dbReference>
<accession>A0A7R9L2E6</accession>
<dbReference type="Gene3D" id="1.10.510.10">
    <property type="entry name" value="Transferase(Phosphotransferase) domain 1"/>
    <property type="match status" value="1"/>
</dbReference>
<keyword evidence="5" id="KW-0418">Kinase</keyword>
<comment type="catalytic activity">
    <reaction evidence="10">
        <text>L-seryl-[protein] + ATP = O-phospho-L-seryl-[protein] + ADP + H(+)</text>
        <dbReference type="Rhea" id="RHEA:17989"/>
        <dbReference type="Rhea" id="RHEA-COMP:9863"/>
        <dbReference type="Rhea" id="RHEA-COMP:11604"/>
        <dbReference type="ChEBI" id="CHEBI:15378"/>
        <dbReference type="ChEBI" id="CHEBI:29999"/>
        <dbReference type="ChEBI" id="CHEBI:30616"/>
        <dbReference type="ChEBI" id="CHEBI:83421"/>
        <dbReference type="ChEBI" id="CHEBI:456216"/>
        <dbReference type="EC" id="2.7.11.1"/>
    </reaction>
    <physiologicalReaction direction="left-to-right" evidence="10">
        <dbReference type="Rhea" id="RHEA:17990"/>
    </physiologicalReaction>
</comment>
<evidence type="ECO:0000256" key="8">
    <source>
        <dbReference type="ARBA" id="ARBA00037982"/>
    </source>
</evidence>
<dbReference type="PROSITE" id="PS00107">
    <property type="entry name" value="PROTEIN_KINASE_ATP"/>
    <property type="match status" value="1"/>
</dbReference>
<feature type="non-terminal residue" evidence="14">
    <location>
        <position position="261"/>
    </location>
</feature>
<dbReference type="SUPFAM" id="SSF56112">
    <property type="entry name" value="Protein kinase-like (PK-like)"/>
    <property type="match status" value="1"/>
</dbReference>
<evidence type="ECO:0000256" key="2">
    <source>
        <dbReference type="ARBA" id="ARBA00022527"/>
    </source>
</evidence>
<dbReference type="InterPro" id="IPR008271">
    <property type="entry name" value="Ser/Thr_kinase_AS"/>
</dbReference>
<reference evidence="14" key="1">
    <citation type="submission" date="2020-11" db="EMBL/GenBank/DDBJ databases">
        <authorList>
            <person name="Tran Van P."/>
        </authorList>
    </citation>
    <scope>NUCLEOTIDE SEQUENCE</scope>
</reference>
<organism evidence="14">
    <name type="scientific">Medioppia subpectinata</name>
    <dbReference type="NCBI Taxonomy" id="1979941"/>
    <lineage>
        <taxon>Eukaryota</taxon>
        <taxon>Metazoa</taxon>
        <taxon>Ecdysozoa</taxon>
        <taxon>Arthropoda</taxon>
        <taxon>Chelicerata</taxon>
        <taxon>Arachnida</taxon>
        <taxon>Acari</taxon>
        <taxon>Acariformes</taxon>
        <taxon>Sarcoptiformes</taxon>
        <taxon>Oribatida</taxon>
        <taxon>Brachypylina</taxon>
        <taxon>Oppioidea</taxon>
        <taxon>Oppiidae</taxon>
        <taxon>Medioppia</taxon>
    </lineage>
</organism>
<dbReference type="GO" id="GO:0017148">
    <property type="term" value="P:negative regulation of translation"/>
    <property type="evidence" value="ECO:0007669"/>
    <property type="project" value="UniProtKB-KW"/>
</dbReference>
<keyword evidence="4 11" id="KW-0547">Nucleotide-binding</keyword>
<evidence type="ECO:0000256" key="10">
    <source>
        <dbReference type="ARBA" id="ARBA00048977"/>
    </source>
</evidence>
<dbReference type="OrthoDB" id="6513976at2759"/>
<name>A0A7R9L2E6_9ACAR</name>
<dbReference type="GO" id="GO:0005737">
    <property type="term" value="C:cytoplasm"/>
    <property type="evidence" value="ECO:0007669"/>
    <property type="project" value="TreeGrafter"/>
</dbReference>
<dbReference type="EMBL" id="CAJPIZ010012960">
    <property type="protein sequence ID" value="CAG2114001.1"/>
    <property type="molecule type" value="Genomic_DNA"/>
</dbReference>
<keyword evidence="7" id="KW-0652">Protein synthesis inhibitor</keyword>
<evidence type="ECO:0000256" key="3">
    <source>
        <dbReference type="ARBA" id="ARBA00022679"/>
    </source>
</evidence>
<feature type="domain" description="Protein kinase" evidence="13">
    <location>
        <begin position="10"/>
        <end position="261"/>
    </location>
</feature>
<keyword evidence="3" id="KW-0808">Transferase</keyword>
<evidence type="ECO:0000256" key="4">
    <source>
        <dbReference type="ARBA" id="ARBA00022741"/>
    </source>
</evidence>
<evidence type="ECO:0000256" key="6">
    <source>
        <dbReference type="ARBA" id="ARBA00022840"/>
    </source>
</evidence>
<dbReference type="EC" id="2.7.11.1" evidence="1"/>
<dbReference type="GO" id="GO:0005634">
    <property type="term" value="C:nucleus"/>
    <property type="evidence" value="ECO:0007669"/>
    <property type="project" value="TreeGrafter"/>
</dbReference>
<dbReference type="Gene3D" id="3.30.200.20">
    <property type="entry name" value="Phosphorylase Kinase, domain 1"/>
    <property type="match status" value="1"/>
</dbReference>
<dbReference type="PROSITE" id="PS00108">
    <property type="entry name" value="PROTEIN_KINASE_ST"/>
    <property type="match status" value="1"/>
</dbReference>
<dbReference type="CDD" id="cd00180">
    <property type="entry name" value="PKc"/>
    <property type="match status" value="1"/>
</dbReference>
<evidence type="ECO:0000256" key="7">
    <source>
        <dbReference type="ARBA" id="ARBA00023193"/>
    </source>
</evidence>
<dbReference type="InterPro" id="IPR000719">
    <property type="entry name" value="Prot_kinase_dom"/>
</dbReference>
<dbReference type="SMART" id="SM00220">
    <property type="entry name" value="S_TKc"/>
    <property type="match status" value="1"/>
</dbReference>
<dbReference type="GO" id="GO:0004694">
    <property type="term" value="F:eukaryotic translation initiation factor 2alpha kinase activity"/>
    <property type="evidence" value="ECO:0007669"/>
    <property type="project" value="TreeGrafter"/>
</dbReference>
<keyword evidence="15" id="KW-1185">Reference proteome</keyword>
<dbReference type="Pfam" id="PF00069">
    <property type="entry name" value="Pkinase"/>
    <property type="match status" value="1"/>
</dbReference>
<keyword evidence="2 12" id="KW-0723">Serine/threonine-protein kinase</keyword>
<dbReference type="EMBL" id="OC867535">
    <property type="protein sequence ID" value="CAD7633571.1"/>
    <property type="molecule type" value="Genomic_DNA"/>
</dbReference>
<evidence type="ECO:0000259" key="13">
    <source>
        <dbReference type="PROSITE" id="PS50011"/>
    </source>
</evidence>
<gene>
    <name evidence="14" type="ORF">OSB1V03_LOCUS13968</name>
</gene>
<proteinExistence type="inferred from homology"/>
<feature type="binding site" evidence="11">
    <location>
        <position position="40"/>
    </location>
    <ligand>
        <name>ATP</name>
        <dbReference type="ChEBI" id="CHEBI:30616"/>
    </ligand>
</feature>
<protein>
    <recommendedName>
        <fullName evidence="1">non-specific serine/threonine protein kinase</fullName>
        <ecNumber evidence="1">2.7.11.1</ecNumber>
    </recommendedName>
</protein>
<evidence type="ECO:0000256" key="1">
    <source>
        <dbReference type="ARBA" id="ARBA00012513"/>
    </source>
</evidence>
<dbReference type="GO" id="GO:0005524">
    <property type="term" value="F:ATP binding"/>
    <property type="evidence" value="ECO:0007669"/>
    <property type="project" value="UniProtKB-UniRule"/>
</dbReference>
<evidence type="ECO:0000256" key="12">
    <source>
        <dbReference type="RuleBase" id="RU000304"/>
    </source>
</evidence>
<evidence type="ECO:0000313" key="14">
    <source>
        <dbReference type="EMBL" id="CAD7633571.1"/>
    </source>
</evidence>
<dbReference type="PROSITE" id="PS50011">
    <property type="entry name" value="PROTEIN_KINASE_DOM"/>
    <property type="match status" value="1"/>
</dbReference>
<sequence length="261" mass="30353">NNRINDIEIFNIIKELGSGGFGSVFEVRHKYTDQRFAIKKCQLYDLSEKKKQNILTETEKLLKLRSHYVIQYYYSWIQNNCLCFLMECLVGNLEQVLKTKSKLFGKIMTEFEYYISYEIFKQLVESVEYLHKNNIIHRDLKPDNVLIDNTYSRYITLCDFGLSKEVKVLSDRYKQSNVKNTDISDRNISYMAPEAQSGTDYNHLIDVYSLALIGAKIFGFDSDDIRDGILNNECNFSIRNGQMHDKSVPYREGSSKGGSVI</sequence>
<comment type="catalytic activity">
    <reaction evidence="9">
        <text>L-threonyl-[protein] + ATP = O-phospho-L-threonyl-[protein] + ADP + H(+)</text>
        <dbReference type="Rhea" id="RHEA:46608"/>
        <dbReference type="Rhea" id="RHEA-COMP:11060"/>
        <dbReference type="Rhea" id="RHEA-COMP:11605"/>
        <dbReference type="ChEBI" id="CHEBI:15378"/>
        <dbReference type="ChEBI" id="CHEBI:30013"/>
        <dbReference type="ChEBI" id="CHEBI:30616"/>
        <dbReference type="ChEBI" id="CHEBI:61977"/>
        <dbReference type="ChEBI" id="CHEBI:456216"/>
        <dbReference type="EC" id="2.7.11.1"/>
    </reaction>
    <physiologicalReaction direction="left-to-right" evidence="9">
        <dbReference type="Rhea" id="RHEA:46609"/>
    </physiologicalReaction>
</comment>
<dbReference type="PANTHER" id="PTHR11042:SF160">
    <property type="entry name" value="EUKARYOTIC TRANSLATION INITIATION FACTOR 2-ALPHA KINASE 1"/>
    <property type="match status" value="1"/>
</dbReference>
<evidence type="ECO:0000256" key="5">
    <source>
        <dbReference type="ARBA" id="ARBA00022777"/>
    </source>
</evidence>
<evidence type="ECO:0000256" key="9">
    <source>
        <dbReference type="ARBA" id="ARBA00048659"/>
    </source>
</evidence>
<evidence type="ECO:0000313" key="15">
    <source>
        <dbReference type="Proteomes" id="UP000759131"/>
    </source>
</evidence>
<dbReference type="InterPro" id="IPR011009">
    <property type="entry name" value="Kinase-like_dom_sf"/>
</dbReference>
<keyword evidence="6 11" id="KW-0067">ATP-binding</keyword>
<evidence type="ECO:0000256" key="11">
    <source>
        <dbReference type="PROSITE-ProRule" id="PRU10141"/>
    </source>
</evidence>
<feature type="non-terminal residue" evidence="14">
    <location>
        <position position="1"/>
    </location>
</feature>
<dbReference type="PANTHER" id="PTHR11042">
    <property type="entry name" value="EUKARYOTIC TRANSLATION INITIATION FACTOR 2-ALPHA KINASE EIF2-ALPHA KINASE -RELATED"/>
    <property type="match status" value="1"/>
</dbReference>
<dbReference type="AlphaFoldDB" id="A0A7R9L2E6"/>
<dbReference type="Proteomes" id="UP000759131">
    <property type="component" value="Unassembled WGS sequence"/>
</dbReference>